<dbReference type="Gene3D" id="2.20.130.20">
    <property type="match status" value="1"/>
</dbReference>
<reference evidence="4" key="1">
    <citation type="submission" date="2025-08" db="UniProtKB">
        <authorList>
            <consortium name="RefSeq"/>
        </authorList>
    </citation>
    <scope>IDENTIFICATION</scope>
    <source>
        <tissue evidence="4">Tentacle</tissue>
    </source>
</reference>
<dbReference type="PANTHER" id="PTHR11412">
    <property type="entry name" value="MACROGLOBULIN / COMPLEMENT"/>
    <property type="match status" value="1"/>
</dbReference>
<dbReference type="Pfam" id="PF17791">
    <property type="entry name" value="MG3"/>
    <property type="match status" value="1"/>
</dbReference>
<evidence type="ECO:0000313" key="3">
    <source>
        <dbReference type="Proteomes" id="UP000515163"/>
    </source>
</evidence>
<proteinExistence type="predicted"/>
<dbReference type="InParanoid" id="A0A6P8J3B6"/>
<dbReference type="InterPro" id="IPR001599">
    <property type="entry name" value="Macroglobln_a2"/>
</dbReference>
<evidence type="ECO:0000313" key="4">
    <source>
        <dbReference type="RefSeq" id="XP_031574491.1"/>
    </source>
</evidence>
<dbReference type="RefSeq" id="XP_031574491.1">
    <property type="nucleotide sequence ID" value="XM_031718631.1"/>
</dbReference>
<dbReference type="InterPro" id="IPR002890">
    <property type="entry name" value="MG2"/>
</dbReference>
<dbReference type="SMART" id="SM01360">
    <property type="entry name" value="A2M"/>
    <property type="match status" value="1"/>
</dbReference>
<dbReference type="InterPro" id="IPR011625">
    <property type="entry name" value="A2M_N_BRD"/>
</dbReference>
<dbReference type="InterPro" id="IPR013783">
    <property type="entry name" value="Ig-like_fold"/>
</dbReference>
<dbReference type="Gene3D" id="2.60.40.1940">
    <property type="match status" value="1"/>
</dbReference>
<feature type="domain" description="Alpha-2-macroglobulin" evidence="2">
    <location>
        <begin position="792"/>
        <end position="897"/>
    </location>
</feature>
<dbReference type="InterPro" id="IPR041555">
    <property type="entry name" value="MG3"/>
</dbReference>
<dbReference type="KEGG" id="aten:116308248"/>
<dbReference type="Pfam" id="PF01835">
    <property type="entry name" value="MG2"/>
    <property type="match status" value="1"/>
</dbReference>
<dbReference type="GeneID" id="116308248"/>
<protein>
    <submittedName>
        <fullName evidence="4">Complement C3-like isoform X1</fullName>
    </submittedName>
</protein>
<dbReference type="InterPro" id="IPR050473">
    <property type="entry name" value="A2M/Complement_sys"/>
</dbReference>
<name>A0A6P8J3B6_ACTTE</name>
<dbReference type="Proteomes" id="UP000515163">
    <property type="component" value="Unplaced"/>
</dbReference>
<dbReference type="Gene3D" id="2.60.40.10">
    <property type="entry name" value="Immunoglobulins"/>
    <property type="match status" value="2"/>
</dbReference>
<dbReference type="Pfam" id="PF07703">
    <property type="entry name" value="A2M_BRD"/>
    <property type="match status" value="1"/>
</dbReference>
<organism evidence="3 4">
    <name type="scientific">Actinia tenebrosa</name>
    <name type="common">Australian red waratah sea anemone</name>
    <dbReference type="NCBI Taxonomy" id="6105"/>
    <lineage>
        <taxon>Eukaryota</taxon>
        <taxon>Metazoa</taxon>
        <taxon>Cnidaria</taxon>
        <taxon>Anthozoa</taxon>
        <taxon>Hexacorallia</taxon>
        <taxon>Actiniaria</taxon>
        <taxon>Actiniidae</taxon>
        <taxon>Actinia</taxon>
    </lineage>
</organism>
<dbReference type="Pfam" id="PF00207">
    <property type="entry name" value="A2M"/>
    <property type="match status" value="1"/>
</dbReference>
<dbReference type="Pfam" id="PF17789">
    <property type="entry name" value="MG4"/>
    <property type="match status" value="1"/>
</dbReference>
<dbReference type="GO" id="GO:0004866">
    <property type="term" value="F:endopeptidase inhibitor activity"/>
    <property type="evidence" value="ECO:0007669"/>
    <property type="project" value="InterPro"/>
</dbReference>
<evidence type="ECO:0000259" key="1">
    <source>
        <dbReference type="SMART" id="SM01359"/>
    </source>
</evidence>
<dbReference type="Pfam" id="PF17790">
    <property type="entry name" value="MG1"/>
    <property type="match status" value="1"/>
</dbReference>
<accession>A0A6P8J3B6</accession>
<gene>
    <name evidence="4" type="primary">LOC116308248</name>
</gene>
<keyword evidence="3" id="KW-1185">Reference proteome</keyword>
<evidence type="ECO:0000259" key="2">
    <source>
        <dbReference type="SMART" id="SM01360"/>
    </source>
</evidence>
<feature type="domain" description="Alpha-2-macroglobulin bait region" evidence="1">
    <location>
        <begin position="489"/>
        <end position="626"/>
    </location>
</feature>
<dbReference type="Gene3D" id="6.20.50.160">
    <property type="match status" value="1"/>
</dbReference>
<dbReference type="AlphaFoldDB" id="A0A6P8J3B6"/>
<dbReference type="Gene3D" id="2.60.40.1930">
    <property type="match status" value="3"/>
</dbReference>
<dbReference type="InterPro" id="IPR041425">
    <property type="entry name" value="C3/4/5_MG1"/>
</dbReference>
<dbReference type="OrthoDB" id="6359008at2759"/>
<dbReference type="PANTHER" id="PTHR11412:SF166">
    <property type="entry name" value="NTR DOMAIN-CONTAINING PROTEIN"/>
    <property type="match status" value="1"/>
</dbReference>
<sequence>MTYSYKPLHAIEKTSSSRGKRGCNMKMLLYIILFTAASCASAQSYFISAPNVFHVGTPENVSVTVFGINSPITVRLFLQDFPHRRKTFSPVQAVFQTDVPQFLTVRVDPKDIPDQGALDKQYVYLVAKSDDQTLRFHEETKILLSFKDGVILIQTDKPIYTPKQSVKIRVIPLGFDLMPTTKKITVVVKNPQGIRVQQWKNLDTKTGFISKVLDLGDFVLNGNWTVQAFYGHQFIHNTSIKFEVRGYVLPTFSVKITGPSVILPTDISITVGIASSYTHGKSVEGTLAVRIKIVGMKQEPILISSFRMRILDGFATLTIKRRHIMDLPGNIWFPEGRRLEVEADVTESSTGITEHAIENSIFFSSSKYRIKFYKTAKYFKPGLPFSVKVIASYPDDKPAPNIDVRISAKAIKSDGSETDVGRHADDIKDEANRDVTGANGQAEFVIDIPRDVKTLKVKVETAEKGLPLNQNAVKELITRVYTSKSNEYLMLRQTKPVRVGRTVFCDAFLSSGKVDKLSYMVVSRGQIVVHNVVVKKFGVSATISFQVTSMMSPSARLVAYYISSGGEVIADSILLEVDDSLPNQIQIKDNEHEITRFPALEYTVNVLGKKGTRVGILGVDQSVYLLRNDNRLTPKRVFDELENLDLGCGVGSGKDTQGVFKNAGIAVIAPSLAIPGRQDFKCDDSLPRQKRSVNQNSDLDPQTFCCKLGNATDENQRSCIRRVYDLDVPEYTGQKLRECIRHFLKCCVRRFGAKDMGALARSGDFGDFGDFAGPSDDELIEMTQVRSYFPETWIYEEKVIGDEENHIDCQKYLQKDQCGRAMLEATLPHTITSWVVQAVAVSNTSGFGIAKPLHIKTFKPFFMRFTMPYSAQLGEQISILATVYNYNKEETAVKFYLFGNEGFCSAAPSDERVLLTNKDGVKVKAGGSLSLPIAIVPIKYGLVPIKVAVLDSRAFKVDIVEKKLLVVVSMSPSVTRLIN</sequence>
<dbReference type="SMART" id="SM01359">
    <property type="entry name" value="A2M_N_2"/>
    <property type="match status" value="1"/>
</dbReference>
<dbReference type="InterPro" id="IPR040839">
    <property type="entry name" value="MG4"/>
</dbReference>